<dbReference type="Proteomes" id="UP000319499">
    <property type="component" value="Unassembled WGS sequence"/>
</dbReference>
<dbReference type="Pfam" id="PF16119">
    <property type="entry name" value="DUF4835"/>
    <property type="match status" value="1"/>
</dbReference>
<reference evidence="1 2" key="1">
    <citation type="submission" date="2019-02" db="EMBL/GenBank/DDBJ databases">
        <title>Apibacter muscae sp. nov.: a novel member of the house fly microbiota.</title>
        <authorList>
            <person name="Park R."/>
        </authorList>
    </citation>
    <scope>NUCLEOTIDE SEQUENCE [LARGE SCALE GENOMIC DNA]</scope>
    <source>
        <strain evidence="1 2">AL1</strain>
    </source>
</reference>
<organism evidence="1 2">
    <name type="scientific">Apibacter muscae</name>
    <dbReference type="NCBI Taxonomy" id="2509004"/>
    <lineage>
        <taxon>Bacteria</taxon>
        <taxon>Pseudomonadati</taxon>
        <taxon>Bacteroidota</taxon>
        <taxon>Flavobacteriia</taxon>
        <taxon>Flavobacteriales</taxon>
        <taxon>Weeksellaceae</taxon>
        <taxon>Apibacter</taxon>
    </lineage>
</organism>
<dbReference type="OrthoDB" id="9773381at2"/>
<accession>A0A563D7F1</accession>
<evidence type="ECO:0000313" key="1">
    <source>
        <dbReference type="EMBL" id="TWP26156.1"/>
    </source>
</evidence>
<dbReference type="EMBL" id="SELH01000026">
    <property type="protein sequence ID" value="TWP26156.1"/>
    <property type="molecule type" value="Genomic_DNA"/>
</dbReference>
<sequence length="301" mass="34666">MKKILSFFIVFIASLSTYSQELYADVIVNYDKIAGSNTQVFNTLKKDLKDFINNTKWTDGGTLSLQERIKCTIGITIQEKVSNEFKATIFIQSGRPVYNSNYITPLLNFQDTQFKFTYNESENLIFNENKFSGKNLTDVISFYVYMILGYDADSFSRRGGTKYFEKAKKIADNSINQGYDGWNTFEGPKTRGSIITDLINNKSNTLRDVFYQYHRLGLDLMANNEQLAKNNIAENLLSLKAYTNNYQFYPLDNFFIAKREEIKNIFSAGLPTTKVNLAELKALLETINPINSKDYWNQIKN</sequence>
<gene>
    <name evidence="1" type="ORF">ETU09_10675</name>
</gene>
<dbReference type="InterPro" id="IPR032274">
    <property type="entry name" value="DUF4835"/>
</dbReference>
<comment type="caution">
    <text evidence="1">The sequence shown here is derived from an EMBL/GenBank/DDBJ whole genome shotgun (WGS) entry which is preliminary data.</text>
</comment>
<evidence type="ECO:0000313" key="2">
    <source>
        <dbReference type="Proteomes" id="UP000319499"/>
    </source>
</evidence>
<name>A0A563D7F1_9FLAO</name>
<dbReference type="RefSeq" id="WP_146293541.1">
    <property type="nucleotide sequence ID" value="NZ_SELH01000026.1"/>
</dbReference>
<protein>
    <submittedName>
        <fullName evidence="1">DUF4835 family protein</fullName>
    </submittedName>
</protein>
<dbReference type="AlphaFoldDB" id="A0A563D7F1"/>
<proteinExistence type="predicted"/>
<keyword evidence="2" id="KW-1185">Reference proteome</keyword>